<dbReference type="InterPro" id="IPR009647">
    <property type="entry name" value="PBP_C"/>
</dbReference>
<feature type="domain" description="Glycosyl transferase family 51" evidence="13">
    <location>
        <begin position="57"/>
        <end position="225"/>
    </location>
</feature>
<dbReference type="Proteomes" id="UP000037178">
    <property type="component" value="Unassembled WGS sequence"/>
</dbReference>
<evidence type="ECO:0000256" key="2">
    <source>
        <dbReference type="ARBA" id="ARBA00007090"/>
    </source>
</evidence>
<dbReference type="InterPro" id="IPR050396">
    <property type="entry name" value="Glycosyltr_51/Transpeptidase"/>
</dbReference>
<evidence type="ECO:0000256" key="9">
    <source>
        <dbReference type="ARBA" id="ARBA00023268"/>
    </source>
</evidence>
<organism evidence="15 16">
    <name type="scientific">Candidatus Rhodobacter oscarellae</name>
    <dbReference type="NCBI Taxonomy" id="1675527"/>
    <lineage>
        <taxon>Bacteria</taxon>
        <taxon>Pseudomonadati</taxon>
        <taxon>Pseudomonadota</taxon>
        <taxon>Alphaproteobacteria</taxon>
        <taxon>Rhodobacterales</taxon>
        <taxon>Rhodobacter group</taxon>
        <taxon>Rhodobacter</taxon>
    </lineage>
</organism>
<evidence type="ECO:0000256" key="6">
    <source>
        <dbReference type="ARBA" id="ARBA00022676"/>
    </source>
</evidence>
<evidence type="ECO:0000256" key="5">
    <source>
        <dbReference type="ARBA" id="ARBA00022670"/>
    </source>
</evidence>
<keyword evidence="7 15" id="KW-0808">Transferase</keyword>
<dbReference type="EC" id="2.4.99.28" evidence="10"/>
<dbReference type="EMBL" id="LFTY01000002">
    <property type="protein sequence ID" value="KMW58934.1"/>
    <property type="molecule type" value="Genomic_DNA"/>
</dbReference>
<keyword evidence="5" id="KW-0645">Protease</keyword>
<evidence type="ECO:0000256" key="7">
    <source>
        <dbReference type="ARBA" id="ARBA00022679"/>
    </source>
</evidence>
<dbReference type="GO" id="GO:0008955">
    <property type="term" value="F:peptidoglycan glycosyltransferase activity"/>
    <property type="evidence" value="ECO:0007669"/>
    <property type="project" value="UniProtKB-EC"/>
</dbReference>
<dbReference type="AlphaFoldDB" id="A0A0J9EB73"/>
<keyword evidence="4" id="KW-0121">Carboxypeptidase</keyword>
<evidence type="ECO:0000259" key="13">
    <source>
        <dbReference type="Pfam" id="PF00912"/>
    </source>
</evidence>
<comment type="catalytic activity">
    <reaction evidence="11">
        <text>[GlcNAc-(1-&gt;4)-Mur2Ac(oyl-L-Ala-gamma-D-Glu-L-Lys-D-Ala-D-Ala)](n)-di-trans,octa-cis-undecaprenyl diphosphate + beta-D-GlcNAc-(1-&gt;4)-Mur2Ac(oyl-L-Ala-gamma-D-Glu-L-Lys-D-Ala-D-Ala)-di-trans,octa-cis-undecaprenyl diphosphate = [GlcNAc-(1-&gt;4)-Mur2Ac(oyl-L-Ala-gamma-D-Glu-L-Lys-D-Ala-D-Ala)](n+1)-di-trans,octa-cis-undecaprenyl diphosphate + di-trans,octa-cis-undecaprenyl diphosphate + H(+)</text>
        <dbReference type="Rhea" id="RHEA:23708"/>
        <dbReference type="Rhea" id="RHEA-COMP:9602"/>
        <dbReference type="Rhea" id="RHEA-COMP:9603"/>
        <dbReference type="ChEBI" id="CHEBI:15378"/>
        <dbReference type="ChEBI" id="CHEBI:58405"/>
        <dbReference type="ChEBI" id="CHEBI:60033"/>
        <dbReference type="ChEBI" id="CHEBI:78435"/>
        <dbReference type="EC" id="2.4.99.28"/>
    </reaction>
</comment>
<dbReference type="InterPro" id="IPR011815">
    <property type="entry name" value="PBP_1c"/>
</dbReference>
<dbReference type="InterPro" id="IPR023346">
    <property type="entry name" value="Lysozyme-like_dom_sf"/>
</dbReference>
<feature type="domain" description="Penicillin-binding C-terminal" evidence="14">
    <location>
        <begin position="596"/>
        <end position="673"/>
    </location>
</feature>
<dbReference type="PANTHER" id="PTHR32282:SF15">
    <property type="entry name" value="PENICILLIN-BINDING PROTEIN 1C"/>
    <property type="match status" value="1"/>
</dbReference>
<dbReference type="InterPro" id="IPR001264">
    <property type="entry name" value="Glyco_trans_51"/>
</dbReference>
<dbReference type="PANTHER" id="PTHR32282">
    <property type="entry name" value="BINDING PROTEIN TRANSPEPTIDASE, PUTATIVE-RELATED"/>
    <property type="match status" value="1"/>
</dbReference>
<dbReference type="SUPFAM" id="SSF53955">
    <property type="entry name" value="Lysozyme-like"/>
    <property type="match status" value="1"/>
</dbReference>
<sequence>MRARGLFLSAALLFAGALGRDAFDRWVDATVVPPLAVETSVEMLDRKGELLRAYTVADGRWRLAVSLATVDPSFVEMLIAYEDKRFYRHNGVDLRAMARAFGQAVFHGKVVSGGSTLTMQVARLLEDGPTGTAQGKLRQIRLALALERRADKRQILEIYLNRAPYGGNLEGIRAASRAYFGKDPRRLTTAEAALLVALPQSPEARRPDRYRGNAVEARGRVLNRMVLARIIDDETRDSAESEPISPKRRPFPKRAAHLTDRLRNGAGDVAHLTLDAELQDRLEGLAARAAREAGNRLSIGVLVADHQNGEILASVGSASYQAGARQGFVDMTQAIRSPGSTLKPLVYGLAFDQGLAHPETLIDDRPTSFGTYAPQNFDNIFRGTLRVRDALKLSLNIPVVSLTEALGPSRLVAHLRRAGTETTIPRGKPGLAVALGGVGVSLEGLVRLYAGLANGGRSVDLHSQLGHIPGESETVLTPEAAWMVGDILSEIPPPPGSGVAGLAYKTGTSYGHRDAWAIGYDGWHVIGVWLGRPDGTPVPGAFGGDLAAPILFESFAVLKPELDRLPPPPPGALLVSHAQLPRPLRQFRKRDAVFSENGGPELAFPPDGARIERVVGGIAVKVREGAAPFTWLADGRPVLTKSYERSAVLDLPGRGFVTLSVIDAEGRSARSNIRVD</sequence>
<evidence type="ECO:0000256" key="10">
    <source>
        <dbReference type="ARBA" id="ARBA00044770"/>
    </source>
</evidence>
<proteinExistence type="inferred from homology"/>
<evidence type="ECO:0000256" key="1">
    <source>
        <dbReference type="ARBA" id="ARBA00004752"/>
    </source>
</evidence>
<keyword evidence="16" id="KW-1185">Reference proteome</keyword>
<dbReference type="Gene3D" id="1.10.3810.10">
    <property type="entry name" value="Biosynthetic peptidoglycan transglycosylase-like"/>
    <property type="match status" value="1"/>
</dbReference>
<evidence type="ECO:0000313" key="15">
    <source>
        <dbReference type="EMBL" id="KMW58934.1"/>
    </source>
</evidence>
<evidence type="ECO:0000256" key="4">
    <source>
        <dbReference type="ARBA" id="ARBA00022645"/>
    </source>
</evidence>
<dbReference type="Gene3D" id="3.40.710.10">
    <property type="entry name" value="DD-peptidase/beta-lactamase superfamily"/>
    <property type="match status" value="1"/>
</dbReference>
<dbReference type="RefSeq" id="WP_049644486.1">
    <property type="nucleotide sequence ID" value="NZ_LFTY01000002.1"/>
</dbReference>
<evidence type="ECO:0000313" key="16">
    <source>
        <dbReference type="Proteomes" id="UP000037178"/>
    </source>
</evidence>
<dbReference type="GO" id="GO:0006508">
    <property type="term" value="P:proteolysis"/>
    <property type="evidence" value="ECO:0007669"/>
    <property type="project" value="UniProtKB-KW"/>
</dbReference>
<dbReference type="GO" id="GO:0030288">
    <property type="term" value="C:outer membrane-bounded periplasmic space"/>
    <property type="evidence" value="ECO:0007669"/>
    <property type="project" value="TreeGrafter"/>
</dbReference>
<comment type="similarity">
    <text evidence="2">In the C-terminal section; belongs to the transpeptidase family.</text>
</comment>
<evidence type="ECO:0000256" key="8">
    <source>
        <dbReference type="ARBA" id="ARBA00022801"/>
    </source>
</evidence>
<dbReference type="OrthoDB" id="9766909at2"/>
<dbReference type="UniPathway" id="UPA00219"/>
<comment type="caution">
    <text evidence="15">The sequence shown here is derived from an EMBL/GenBank/DDBJ whole genome shotgun (WGS) entry which is preliminary data.</text>
</comment>
<dbReference type="Pfam" id="PF06832">
    <property type="entry name" value="BiPBP_C"/>
    <property type="match status" value="1"/>
</dbReference>
<dbReference type="GO" id="GO:0009252">
    <property type="term" value="P:peptidoglycan biosynthetic process"/>
    <property type="evidence" value="ECO:0007669"/>
    <property type="project" value="UniProtKB-UniPathway"/>
</dbReference>
<evidence type="ECO:0000259" key="14">
    <source>
        <dbReference type="Pfam" id="PF06832"/>
    </source>
</evidence>
<comment type="similarity">
    <text evidence="3">In the N-terminal section; belongs to the glycosyltransferase 51 family.</text>
</comment>
<evidence type="ECO:0000256" key="11">
    <source>
        <dbReference type="ARBA" id="ARBA00049902"/>
    </source>
</evidence>
<dbReference type="GO" id="GO:0008658">
    <property type="term" value="F:penicillin binding"/>
    <property type="evidence" value="ECO:0007669"/>
    <property type="project" value="InterPro"/>
</dbReference>
<gene>
    <name evidence="15" type="ORF">AIOL_003915</name>
</gene>
<dbReference type="InterPro" id="IPR012338">
    <property type="entry name" value="Beta-lactam/transpept-like"/>
</dbReference>
<name>A0A0J9EB73_9RHOB</name>
<dbReference type="SUPFAM" id="SSF56601">
    <property type="entry name" value="beta-lactamase/transpeptidase-like"/>
    <property type="match status" value="1"/>
</dbReference>
<keyword evidence="6 15" id="KW-0328">Glycosyltransferase</keyword>
<dbReference type="InterPro" id="IPR036950">
    <property type="entry name" value="PBP_transglycosylase"/>
</dbReference>
<feature type="domain" description="Penicillin-binding protein transpeptidase" evidence="12">
    <location>
        <begin position="300"/>
        <end position="511"/>
    </location>
</feature>
<accession>A0A0J9EB73</accession>
<dbReference type="PATRIC" id="fig|1675527.3.peg.4103"/>
<evidence type="ECO:0000259" key="12">
    <source>
        <dbReference type="Pfam" id="PF00905"/>
    </source>
</evidence>
<comment type="pathway">
    <text evidence="1">Cell wall biogenesis; peptidoglycan biosynthesis.</text>
</comment>
<dbReference type="STRING" id="1675527.AIOL_003915"/>
<protein>
    <recommendedName>
        <fullName evidence="10">peptidoglycan glycosyltransferase</fullName>
        <ecNumber evidence="10">2.4.99.28</ecNumber>
    </recommendedName>
</protein>
<dbReference type="GO" id="GO:0004180">
    <property type="term" value="F:carboxypeptidase activity"/>
    <property type="evidence" value="ECO:0007669"/>
    <property type="project" value="UniProtKB-KW"/>
</dbReference>
<reference evidence="15 16" key="1">
    <citation type="submission" date="2015-06" db="EMBL/GenBank/DDBJ databases">
        <title>Draft genome sequence of an Alphaproteobacteria species associated to the Mediterranean sponge Oscarella lobularis.</title>
        <authorList>
            <person name="Jourda C."/>
            <person name="Santini S."/>
            <person name="Claverie J.-M."/>
        </authorList>
    </citation>
    <scope>NUCLEOTIDE SEQUENCE [LARGE SCALE GENOMIC DNA]</scope>
    <source>
        <strain evidence="15">IGS</strain>
    </source>
</reference>
<evidence type="ECO:0000256" key="3">
    <source>
        <dbReference type="ARBA" id="ARBA00007739"/>
    </source>
</evidence>
<dbReference type="Pfam" id="PF00905">
    <property type="entry name" value="Transpeptidase"/>
    <property type="match status" value="1"/>
</dbReference>
<dbReference type="NCBIfam" id="TIGR02073">
    <property type="entry name" value="PBP_1c"/>
    <property type="match status" value="1"/>
</dbReference>
<dbReference type="Pfam" id="PF00912">
    <property type="entry name" value="Transgly"/>
    <property type="match status" value="1"/>
</dbReference>
<keyword evidence="9" id="KW-0511">Multifunctional enzyme</keyword>
<keyword evidence="8 15" id="KW-0378">Hydrolase</keyword>
<dbReference type="InterPro" id="IPR001460">
    <property type="entry name" value="PCN-bd_Tpept"/>
</dbReference>